<evidence type="ECO:0000256" key="1">
    <source>
        <dbReference type="ARBA" id="ARBA00022656"/>
    </source>
</evidence>
<evidence type="ECO:0000256" key="3">
    <source>
        <dbReference type="ARBA" id="ARBA00023026"/>
    </source>
</evidence>
<dbReference type="InterPro" id="IPR001144">
    <property type="entry name" value="Enterotoxin_A"/>
</dbReference>
<dbReference type="SUPFAM" id="SSF56399">
    <property type="entry name" value="ADP-ribosylation"/>
    <property type="match status" value="1"/>
</dbReference>
<feature type="chain" id="PRO_5001634413" evidence="5">
    <location>
        <begin position="24"/>
        <end position="265"/>
    </location>
</feature>
<sequence length="265" mass="30212">MGKRQNLLVFFYLASFWFLSGEAAFSSWTDPKFVYRGDDRPPKRIKEAGGFLPKGLTTVGVVTPNISLYNHVDVPEEFDEDGNQIGLGSTPDDDGYVSFTKSFILALGYAFYSRKGDTTYIYKVKSTPNMIDVAKTLGKYNLYGEEDEFSALGGVKWDQIVSWYKVDRNNLHSFSWLRGIRNEDYNGVRYRGFRTGGAQYSLAGFPPDHKAWDEEPWKQFRPCSEESRTSSDKENDKKARGYLACNPKKGAFKAAKKYMAKLKLY</sequence>
<evidence type="ECO:0000256" key="2">
    <source>
        <dbReference type="ARBA" id="ARBA00022729"/>
    </source>
</evidence>
<dbReference type="EMBL" id="JMSE01001541">
    <property type="protein sequence ID" value="KDN60200.1"/>
    <property type="molecule type" value="Genomic_DNA"/>
</dbReference>
<dbReference type="STRING" id="1173701.A0A066X2J5"/>
<dbReference type="OMA" id="PRGHNEY"/>
<evidence type="ECO:0000256" key="4">
    <source>
        <dbReference type="ARBA" id="ARBA00023157"/>
    </source>
</evidence>
<dbReference type="eggNOG" id="ENOG502RFNY">
    <property type="taxonomic scope" value="Eukaryota"/>
</dbReference>
<dbReference type="PRINTS" id="PR00771">
    <property type="entry name" value="ENTEROTOXINA"/>
</dbReference>
<gene>
    <name evidence="6" type="ORF">CSUB01_11984</name>
</gene>
<proteinExistence type="predicted"/>
<dbReference type="HOGENOM" id="CLU_091751_0_0_1"/>
<dbReference type="OrthoDB" id="4927890at2759"/>
<dbReference type="AlphaFoldDB" id="A0A066X2J5"/>
<accession>A0A066X2J5</accession>
<dbReference type="Gene3D" id="3.90.210.10">
    <property type="entry name" value="Heat-Labile Enterotoxin, subunit A"/>
    <property type="match status" value="1"/>
</dbReference>
<keyword evidence="2 5" id="KW-0732">Signal</keyword>
<feature type="signal peptide" evidence="5">
    <location>
        <begin position="1"/>
        <end position="23"/>
    </location>
</feature>
<evidence type="ECO:0000256" key="5">
    <source>
        <dbReference type="SAM" id="SignalP"/>
    </source>
</evidence>
<dbReference type="Proteomes" id="UP000027238">
    <property type="component" value="Unassembled WGS sequence"/>
</dbReference>
<keyword evidence="3" id="KW-0843">Virulence</keyword>
<dbReference type="GO" id="GO:0090729">
    <property type="term" value="F:toxin activity"/>
    <property type="evidence" value="ECO:0007669"/>
    <property type="project" value="UniProtKB-KW"/>
</dbReference>
<evidence type="ECO:0000313" key="6">
    <source>
        <dbReference type="EMBL" id="KDN60200.1"/>
    </source>
</evidence>
<keyword evidence="4" id="KW-1015">Disulfide bond</keyword>
<dbReference type="Pfam" id="PF01375">
    <property type="entry name" value="Enterotoxin_a"/>
    <property type="match status" value="1"/>
</dbReference>
<evidence type="ECO:0000313" key="7">
    <source>
        <dbReference type="Proteomes" id="UP000027238"/>
    </source>
</evidence>
<organism evidence="6 7">
    <name type="scientific">Colletotrichum sublineola</name>
    <name type="common">Sorghum anthracnose fungus</name>
    <dbReference type="NCBI Taxonomy" id="1173701"/>
    <lineage>
        <taxon>Eukaryota</taxon>
        <taxon>Fungi</taxon>
        <taxon>Dikarya</taxon>
        <taxon>Ascomycota</taxon>
        <taxon>Pezizomycotina</taxon>
        <taxon>Sordariomycetes</taxon>
        <taxon>Hypocreomycetidae</taxon>
        <taxon>Glomerellales</taxon>
        <taxon>Glomerellaceae</taxon>
        <taxon>Colletotrichum</taxon>
        <taxon>Colletotrichum graminicola species complex</taxon>
    </lineage>
</organism>
<keyword evidence="1" id="KW-0800">Toxin</keyword>
<comment type="caution">
    <text evidence="6">The sequence shown here is derived from an EMBL/GenBank/DDBJ whole genome shotgun (WGS) entry which is preliminary data.</text>
</comment>
<reference evidence="7" key="1">
    <citation type="journal article" date="2014" name="Genome Announc.">
        <title>Draft genome sequence of Colletotrichum sublineola, a destructive pathogen of cultivated sorghum.</title>
        <authorList>
            <person name="Baroncelli R."/>
            <person name="Sanz-Martin J.M."/>
            <person name="Rech G.E."/>
            <person name="Sukno S.A."/>
            <person name="Thon M.R."/>
        </authorList>
    </citation>
    <scope>NUCLEOTIDE SEQUENCE [LARGE SCALE GENOMIC DNA]</scope>
    <source>
        <strain evidence="7">TX430BB</strain>
    </source>
</reference>
<keyword evidence="7" id="KW-1185">Reference proteome</keyword>
<name>A0A066X2J5_COLSU</name>
<protein>
    <submittedName>
        <fullName evidence="6">Putative cholera enterotoxin subunit A2</fullName>
    </submittedName>
</protein>